<evidence type="ECO:0000313" key="11">
    <source>
        <dbReference type="Proteomes" id="UP000078596"/>
    </source>
</evidence>
<evidence type="ECO:0000256" key="5">
    <source>
        <dbReference type="ARBA" id="ARBA00022692"/>
    </source>
</evidence>
<dbReference type="RefSeq" id="WP_066099165.1">
    <property type="nucleotide sequence ID" value="NZ_CP016027.1"/>
</dbReference>
<evidence type="ECO:0000256" key="7">
    <source>
        <dbReference type="ARBA" id="ARBA00023136"/>
    </source>
</evidence>
<keyword evidence="7 9" id="KW-0472">Membrane</keyword>
<reference evidence="10 11" key="1">
    <citation type="submission" date="2016-06" db="EMBL/GenBank/DDBJ databases">
        <title>Insight into the functional genes involving in sulfur oxidation in Pearl River water.</title>
        <authorList>
            <person name="Luo J."/>
            <person name="Tan X."/>
            <person name="Lin W."/>
        </authorList>
    </citation>
    <scope>NUCLEOTIDE SEQUENCE [LARGE SCALE GENOMIC DNA]</scope>
    <source>
        <strain evidence="10 11">LS2</strain>
    </source>
</reference>
<keyword evidence="11" id="KW-1185">Reference proteome</keyword>
<evidence type="ECO:0000256" key="4">
    <source>
        <dbReference type="ARBA" id="ARBA00022519"/>
    </source>
</evidence>
<dbReference type="STRING" id="1860122.A9404_04915"/>
<name>A0A191ZG07_9GAMM</name>
<dbReference type="AlphaFoldDB" id="A0A191ZG07"/>
<sequence>MTHPILSVWSQLTDLFTAPLWPAWVAGGAIGLLAFAQRWITDQPLGCSAAFGNACARMGSQLPLFQGPAHGPATDWKLWFLVGIFLGGLIAALSSGHWAEPTNFGNLYQSLMPESTAGRVLWWLFGGVLIGLGARLAGGCTSGHTINGVAMGTPASIVASALFFAAAVGTAQLTHLLLKTGMIGG</sequence>
<feature type="transmembrane region" description="Helical" evidence="9">
    <location>
        <begin position="157"/>
        <end position="178"/>
    </location>
</feature>
<dbReference type="Pfam" id="PF04143">
    <property type="entry name" value="Sulf_transp"/>
    <property type="match status" value="1"/>
</dbReference>
<dbReference type="PANTHER" id="PTHR30574:SF1">
    <property type="entry name" value="SULPHUR TRANSPORT DOMAIN-CONTAINING PROTEIN"/>
    <property type="match status" value="1"/>
</dbReference>
<evidence type="ECO:0000256" key="8">
    <source>
        <dbReference type="ARBA" id="ARBA00035655"/>
    </source>
</evidence>
<organism evidence="10 11">
    <name type="scientific">Halothiobacillus diazotrophicus</name>
    <dbReference type="NCBI Taxonomy" id="1860122"/>
    <lineage>
        <taxon>Bacteria</taxon>
        <taxon>Pseudomonadati</taxon>
        <taxon>Pseudomonadota</taxon>
        <taxon>Gammaproteobacteria</taxon>
        <taxon>Chromatiales</taxon>
        <taxon>Halothiobacillaceae</taxon>
        <taxon>Halothiobacillus</taxon>
    </lineage>
</organism>
<evidence type="ECO:0000256" key="9">
    <source>
        <dbReference type="SAM" id="Phobius"/>
    </source>
</evidence>
<dbReference type="Proteomes" id="UP000078596">
    <property type="component" value="Chromosome"/>
</dbReference>
<evidence type="ECO:0000256" key="1">
    <source>
        <dbReference type="ARBA" id="ARBA00004429"/>
    </source>
</evidence>
<keyword evidence="3" id="KW-1003">Cell membrane</keyword>
<dbReference type="InterPro" id="IPR007272">
    <property type="entry name" value="Sulf_transp_TsuA/YedE"/>
</dbReference>
<keyword evidence="4" id="KW-0997">Cell inner membrane</keyword>
<feature type="transmembrane region" description="Helical" evidence="9">
    <location>
        <begin position="12"/>
        <end position="36"/>
    </location>
</feature>
<gene>
    <name evidence="10" type="ORF">A9404_04915</name>
</gene>
<comment type="subcellular location">
    <subcellularLocation>
        <location evidence="1">Cell inner membrane</location>
        <topology evidence="1">Multi-pass membrane protein</topology>
    </subcellularLocation>
</comment>
<keyword evidence="2" id="KW-0813">Transport</keyword>
<dbReference type="PANTHER" id="PTHR30574">
    <property type="entry name" value="INNER MEMBRANE PROTEIN YEDE"/>
    <property type="match status" value="1"/>
</dbReference>
<comment type="similarity">
    <text evidence="8">Belongs to the TsuA/YedE (TC 9.B.102) family.</text>
</comment>
<accession>A0A191ZG07</accession>
<evidence type="ECO:0000256" key="2">
    <source>
        <dbReference type="ARBA" id="ARBA00022448"/>
    </source>
</evidence>
<protein>
    <submittedName>
        <fullName evidence="10">Uncharacterized protein</fullName>
    </submittedName>
</protein>
<evidence type="ECO:0000256" key="6">
    <source>
        <dbReference type="ARBA" id="ARBA00022989"/>
    </source>
</evidence>
<keyword evidence="5 9" id="KW-0812">Transmembrane</keyword>
<evidence type="ECO:0000256" key="3">
    <source>
        <dbReference type="ARBA" id="ARBA00022475"/>
    </source>
</evidence>
<evidence type="ECO:0000313" key="10">
    <source>
        <dbReference type="EMBL" id="ANJ66803.1"/>
    </source>
</evidence>
<feature type="transmembrane region" description="Helical" evidence="9">
    <location>
        <begin position="120"/>
        <end position="137"/>
    </location>
</feature>
<dbReference type="KEGG" id="haz:A9404_04915"/>
<keyword evidence="6 9" id="KW-1133">Transmembrane helix</keyword>
<dbReference type="GO" id="GO:0005886">
    <property type="term" value="C:plasma membrane"/>
    <property type="evidence" value="ECO:0007669"/>
    <property type="project" value="UniProtKB-SubCell"/>
</dbReference>
<dbReference type="EMBL" id="CP016027">
    <property type="protein sequence ID" value="ANJ66803.1"/>
    <property type="molecule type" value="Genomic_DNA"/>
</dbReference>
<feature type="transmembrane region" description="Helical" evidence="9">
    <location>
        <begin position="78"/>
        <end position="99"/>
    </location>
</feature>
<proteinExistence type="inferred from homology"/>